<dbReference type="Proteomes" id="UP000248987">
    <property type="component" value="Unassembled WGS sequence"/>
</dbReference>
<dbReference type="SMART" id="SM00255">
    <property type="entry name" value="TIR"/>
    <property type="match status" value="1"/>
</dbReference>
<dbReference type="SUPFAM" id="SSF52200">
    <property type="entry name" value="Toll/Interleukin receptor TIR domain"/>
    <property type="match status" value="1"/>
</dbReference>
<dbReference type="PROSITE" id="PS50104">
    <property type="entry name" value="TIR"/>
    <property type="match status" value="1"/>
</dbReference>
<dbReference type="InterPro" id="IPR000157">
    <property type="entry name" value="TIR_dom"/>
</dbReference>
<keyword evidence="1" id="KW-0472">Membrane</keyword>
<sequence length="252" mass="29455">MKEVFISYAHDNLNDREELIKHLTVLKRQGLISDWSDKKLIAGEDWDQVIKKKLDDADIVVFLVSSEFLASDYINTFEVEETLKKHHENTVQIFPIILNNCMWQQTKLNSFQAVPSYEGRLKPISEWADKNKAYYTVSIELMRSIKGDISDDSHLTKIYDYKKAVSKWERKANNENSPLSLDHLFKLLLITFLIVSGIGCFYSFFFMSGTIEDRLPVIIISFSFTTVSMAAYFIWHFIELKYLRKELNNPNN</sequence>
<evidence type="ECO:0000313" key="4">
    <source>
        <dbReference type="Proteomes" id="UP000248987"/>
    </source>
</evidence>
<feature type="domain" description="TIR" evidence="2">
    <location>
        <begin position="1"/>
        <end position="145"/>
    </location>
</feature>
<feature type="transmembrane region" description="Helical" evidence="1">
    <location>
        <begin position="184"/>
        <end position="205"/>
    </location>
</feature>
<proteinExistence type="predicted"/>
<feature type="transmembrane region" description="Helical" evidence="1">
    <location>
        <begin position="217"/>
        <end position="238"/>
    </location>
</feature>
<dbReference type="RefSeq" id="WP_111625717.1">
    <property type="nucleotide sequence ID" value="NZ_QLLQ01000001.1"/>
</dbReference>
<comment type="caution">
    <text evidence="3">The sequence shown here is derived from an EMBL/GenBank/DDBJ whole genome shotgun (WGS) entry which is preliminary data.</text>
</comment>
<evidence type="ECO:0000256" key="1">
    <source>
        <dbReference type="SAM" id="Phobius"/>
    </source>
</evidence>
<name>A0A327SFS6_9FLAO</name>
<protein>
    <submittedName>
        <fullName evidence="3">TIR domain-containing protein</fullName>
    </submittedName>
</protein>
<keyword evidence="1" id="KW-0812">Transmembrane</keyword>
<accession>A0A327SFS6</accession>
<reference evidence="3 4" key="1">
    <citation type="submission" date="2018-06" db="EMBL/GenBank/DDBJ databases">
        <title>Genomic Encyclopedia of Archaeal and Bacterial Type Strains, Phase II (KMG-II): from individual species to whole genera.</title>
        <authorList>
            <person name="Goeker M."/>
        </authorList>
    </citation>
    <scope>NUCLEOTIDE SEQUENCE [LARGE SCALE GENOMIC DNA]</scope>
    <source>
        <strain evidence="3 4">DSM 12408</strain>
    </source>
</reference>
<organism evidence="3 4">
    <name type="scientific">Gelidibacter algens</name>
    <dbReference type="NCBI Taxonomy" id="49280"/>
    <lineage>
        <taxon>Bacteria</taxon>
        <taxon>Pseudomonadati</taxon>
        <taxon>Bacteroidota</taxon>
        <taxon>Flavobacteriia</taxon>
        <taxon>Flavobacteriales</taxon>
        <taxon>Flavobacteriaceae</taxon>
        <taxon>Gelidibacter</taxon>
    </lineage>
</organism>
<dbReference type="EMBL" id="QLLQ01000001">
    <property type="protein sequence ID" value="RAJ27896.1"/>
    <property type="molecule type" value="Genomic_DNA"/>
</dbReference>
<evidence type="ECO:0000259" key="2">
    <source>
        <dbReference type="PROSITE" id="PS50104"/>
    </source>
</evidence>
<dbReference type="Gene3D" id="3.40.50.10140">
    <property type="entry name" value="Toll/interleukin-1 receptor homology (TIR) domain"/>
    <property type="match status" value="1"/>
</dbReference>
<dbReference type="Pfam" id="PF13676">
    <property type="entry name" value="TIR_2"/>
    <property type="match status" value="1"/>
</dbReference>
<keyword evidence="4" id="KW-1185">Reference proteome</keyword>
<dbReference type="AlphaFoldDB" id="A0A327SFS6"/>
<dbReference type="GO" id="GO:0007165">
    <property type="term" value="P:signal transduction"/>
    <property type="evidence" value="ECO:0007669"/>
    <property type="project" value="InterPro"/>
</dbReference>
<evidence type="ECO:0000313" key="3">
    <source>
        <dbReference type="EMBL" id="RAJ27896.1"/>
    </source>
</evidence>
<gene>
    <name evidence="3" type="ORF">LX77_00470</name>
</gene>
<keyword evidence="1" id="KW-1133">Transmembrane helix</keyword>
<dbReference type="InterPro" id="IPR035897">
    <property type="entry name" value="Toll_tir_struct_dom_sf"/>
</dbReference>